<protein>
    <recommendedName>
        <fullName evidence="2">Peroxisomal biogenesis factor 3</fullName>
    </recommendedName>
    <alternativeName>
        <fullName evidence="5">Peroxisomal assembly protein PEX3</fullName>
    </alternativeName>
</protein>
<evidence type="ECO:0000256" key="1">
    <source>
        <dbReference type="ARBA" id="ARBA00011494"/>
    </source>
</evidence>
<evidence type="ECO:0000313" key="8">
    <source>
        <dbReference type="Proteomes" id="UP000838878"/>
    </source>
</evidence>
<dbReference type="GO" id="GO:0005778">
    <property type="term" value="C:peroxisomal membrane"/>
    <property type="evidence" value="ECO:0007669"/>
    <property type="project" value="InterPro"/>
</dbReference>
<dbReference type="EMBL" id="OV170229">
    <property type="protein sequence ID" value="CAH0731922.1"/>
    <property type="molecule type" value="Genomic_DNA"/>
</dbReference>
<keyword evidence="6" id="KW-1133">Transmembrane helix</keyword>
<gene>
    <name evidence="7" type="ORF">BINO364_LOCUS16685</name>
</gene>
<accession>A0A8J9WAY2</accession>
<evidence type="ECO:0000256" key="2">
    <source>
        <dbReference type="ARBA" id="ARBA00014294"/>
    </source>
</evidence>
<keyword evidence="6" id="KW-0812">Transmembrane</keyword>
<dbReference type="Pfam" id="PF04882">
    <property type="entry name" value="Peroxin-3"/>
    <property type="match status" value="3"/>
</dbReference>
<keyword evidence="6" id="KW-0472">Membrane</keyword>
<evidence type="ECO:0000256" key="4">
    <source>
        <dbReference type="ARBA" id="ARBA00025338"/>
    </source>
</evidence>
<feature type="non-terminal residue" evidence="7">
    <location>
        <position position="370"/>
    </location>
</feature>
<evidence type="ECO:0000313" key="7">
    <source>
        <dbReference type="EMBL" id="CAH0731922.1"/>
    </source>
</evidence>
<dbReference type="PANTHER" id="PTHR28080:SF1">
    <property type="entry name" value="PEROXISOMAL BIOGENESIS FACTOR 3"/>
    <property type="match status" value="1"/>
</dbReference>
<feature type="transmembrane region" description="Helical" evidence="6">
    <location>
        <begin position="16"/>
        <end position="33"/>
    </location>
</feature>
<reference evidence="7" key="1">
    <citation type="submission" date="2021-12" db="EMBL/GenBank/DDBJ databases">
        <authorList>
            <person name="Martin H S."/>
        </authorList>
    </citation>
    <scope>NUCLEOTIDE SEQUENCE</scope>
</reference>
<name>A0A8J9WAY2_9NEOP</name>
<organism evidence="7 8">
    <name type="scientific">Brenthis ino</name>
    <name type="common">lesser marbled fritillary</name>
    <dbReference type="NCBI Taxonomy" id="405034"/>
    <lineage>
        <taxon>Eukaryota</taxon>
        <taxon>Metazoa</taxon>
        <taxon>Ecdysozoa</taxon>
        <taxon>Arthropoda</taxon>
        <taxon>Hexapoda</taxon>
        <taxon>Insecta</taxon>
        <taxon>Pterygota</taxon>
        <taxon>Neoptera</taxon>
        <taxon>Endopterygota</taxon>
        <taxon>Lepidoptera</taxon>
        <taxon>Glossata</taxon>
        <taxon>Ditrysia</taxon>
        <taxon>Papilionoidea</taxon>
        <taxon>Nymphalidae</taxon>
        <taxon>Heliconiinae</taxon>
        <taxon>Argynnini</taxon>
        <taxon>Brenthis</taxon>
    </lineage>
</organism>
<evidence type="ECO:0000256" key="6">
    <source>
        <dbReference type="SAM" id="Phobius"/>
    </source>
</evidence>
<sequence length="370" mass="42528">MLSSIKNFLYRHRRKFIVTGAVFGSLYLLMSYAQKRLREWQEKEAKKFFEMTRKKQHFESTERTCNQTILSLSKIVSESILSVLDTENIIQKLQNNPDSKLALWEQMKIMIFTRICVLVYALSILNVTLRVQLNIIGGYLYRDSVHEDEPLIDSELQAKYLSLCHHFVGPGVEDLVKQIEKAVKRVVEPISLKKKITLQEVEQVFWSIQTILCTDTSDGDPVKKMVHYLVNHTEINEAKFETIVKETMDILESDEVISVAMSTVSRSFSTIVDEIANLFATKWVPTKKNHLEVLEDHIVTNGALKLGSEFIDVNKVEMHFVKLLPVMNELITKNTCKGNTNIPDLLTQQLTLNEKLKVLGANIYEVFSNT</sequence>
<dbReference type="InterPro" id="IPR006966">
    <property type="entry name" value="Peroxin-3"/>
</dbReference>
<dbReference type="AlphaFoldDB" id="A0A8J9WAY2"/>
<dbReference type="Proteomes" id="UP000838878">
    <property type="component" value="Chromosome 9"/>
</dbReference>
<comment type="subunit">
    <text evidence="1">Interacts with PEX19.</text>
</comment>
<evidence type="ECO:0000256" key="5">
    <source>
        <dbReference type="ARBA" id="ARBA00029630"/>
    </source>
</evidence>
<dbReference type="GO" id="GO:0045046">
    <property type="term" value="P:protein import into peroxisome membrane"/>
    <property type="evidence" value="ECO:0007669"/>
    <property type="project" value="TreeGrafter"/>
</dbReference>
<evidence type="ECO:0000256" key="3">
    <source>
        <dbReference type="ARBA" id="ARBA00022593"/>
    </source>
</evidence>
<keyword evidence="8" id="KW-1185">Reference proteome</keyword>
<dbReference type="PANTHER" id="PTHR28080">
    <property type="entry name" value="PEROXISOMAL BIOGENESIS FACTOR 3"/>
    <property type="match status" value="1"/>
</dbReference>
<keyword evidence="3" id="KW-0962">Peroxisome biogenesis</keyword>
<dbReference type="GO" id="GO:0030674">
    <property type="term" value="F:protein-macromolecule adaptor activity"/>
    <property type="evidence" value="ECO:0007669"/>
    <property type="project" value="TreeGrafter"/>
</dbReference>
<dbReference type="OrthoDB" id="45930at2759"/>
<proteinExistence type="predicted"/>
<comment type="function">
    <text evidence="4">Involved in peroxisome biosynthesis and integrity. Assembles membrane vesicles before the matrix proteins are translocated. As a docking factor for PEX19, is necessary for the import of peroxisomal membrane proteins in the peroxisomes.</text>
</comment>